<evidence type="ECO:0000256" key="1">
    <source>
        <dbReference type="ARBA" id="ARBA00023015"/>
    </source>
</evidence>
<dbReference type="SMART" id="SM01134">
    <property type="entry name" value="DeoRC"/>
    <property type="match status" value="1"/>
</dbReference>
<evidence type="ECO:0000313" key="4">
    <source>
        <dbReference type="EMBL" id="SEB66175.1"/>
    </source>
</evidence>
<dbReference type="Pfam" id="PF00455">
    <property type="entry name" value="DeoRC"/>
    <property type="match status" value="1"/>
</dbReference>
<dbReference type="InterPro" id="IPR050313">
    <property type="entry name" value="Carb_Metab_HTH_regulators"/>
</dbReference>
<evidence type="ECO:0000259" key="3">
    <source>
        <dbReference type="PROSITE" id="PS51000"/>
    </source>
</evidence>
<dbReference type="Pfam" id="PF08220">
    <property type="entry name" value="HTH_DeoR"/>
    <property type="match status" value="1"/>
</dbReference>
<dbReference type="AlphaFoldDB" id="A0A1H4L770"/>
<reference evidence="4 5" key="1">
    <citation type="submission" date="2016-10" db="EMBL/GenBank/DDBJ databases">
        <authorList>
            <person name="de Groot N.N."/>
        </authorList>
    </citation>
    <scope>NUCLEOTIDE SEQUENCE [LARGE SCALE GENOMIC DNA]</scope>
    <source>
        <strain evidence="4 5">DSM 21799</strain>
    </source>
</reference>
<evidence type="ECO:0000313" key="5">
    <source>
        <dbReference type="Proteomes" id="UP000199183"/>
    </source>
</evidence>
<protein>
    <submittedName>
        <fullName evidence="4">Transcriptional regulator, DeoR family</fullName>
    </submittedName>
</protein>
<dbReference type="Proteomes" id="UP000199183">
    <property type="component" value="Unassembled WGS sequence"/>
</dbReference>
<dbReference type="SUPFAM" id="SSF100950">
    <property type="entry name" value="NagB/RpiA/CoA transferase-like"/>
    <property type="match status" value="1"/>
</dbReference>
<gene>
    <name evidence="4" type="ORF">SAMN04489806_1435</name>
</gene>
<keyword evidence="1" id="KW-0805">Transcription regulation</keyword>
<dbReference type="PANTHER" id="PTHR30363:SF44">
    <property type="entry name" value="AGA OPERON TRANSCRIPTIONAL REPRESSOR-RELATED"/>
    <property type="match status" value="1"/>
</dbReference>
<name>A0A1H4L770_9MICO</name>
<dbReference type="InterPro" id="IPR014036">
    <property type="entry name" value="DeoR-like_C"/>
</dbReference>
<feature type="domain" description="HTH deoR-type" evidence="3">
    <location>
        <begin position="1"/>
        <end position="25"/>
    </location>
</feature>
<dbReference type="PROSITE" id="PS51000">
    <property type="entry name" value="HTH_DEOR_2"/>
    <property type="match status" value="1"/>
</dbReference>
<dbReference type="Gene3D" id="3.40.50.1360">
    <property type="match status" value="1"/>
</dbReference>
<dbReference type="InterPro" id="IPR037171">
    <property type="entry name" value="NagB/RpiA_transferase-like"/>
</dbReference>
<dbReference type="STRING" id="640635.SAMN04489806_1435"/>
<proteinExistence type="predicted"/>
<sequence length="214" mass="22909">MTVRRDLARLDSEGVLQRVHGGATAPRPRFSKRVGVMVEAKSAIARKVAELIVSGDTVGLDSGTSCRAVAAELAPRDDLLIVTNSIQAAVEFQYSRSSVIVLGGMLTSEATLVSGDLVEKRRQLQLNKLVLGCGGLTALDGISYFDVAETEVRRSLLGQSDTVIMAADHTKLGQRKGVVLDRIDVLDVLVTDKEPDRDLRNELLSAGVEIVVTG</sequence>
<accession>A0A1H4L770</accession>
<keyword evidence="5" id="KW-1185">Reference proteome</keyword>
<keyword evidence="2" id="KW-0804">Transcription</keyword>
<dbReference type="EMBL" id="FNRY01000001">
    <property type="protein sequence ID" value="SEB66175.1"/>
    <property type="molecule type" value="Genomic_DNA"/>
</dbReference>
<dbReference type="InterPro" id="IPR001034">
    <property type="entry name" value="DeoR_HTH"/>
</dbReference>
<evidence type="ECO:0000256" key="2">
    <source>
        <dbReference type="ARBA" id="ARBA00023163"/>
    </source>
</evidence>
<dbReference type="PANTHER" id="PTHR30363">
    <property type="entry name" value="HTH-TYPE TRANSCRIPTIONAL REGULATOR SRLR-RELATED"/>
    <property type="match status" value="1"/>
</dbReference>
<organism evidence="4 5">
    <name type="scientific">Paramicrobacterium humi</name>
    <dbReference type="NCBI Taxonomy" id="640635"/>
    <lineage>
        <taxon>Bacteria</taxon>
        <taxon>Bacillati</taxon>
        <taxon>Actinomycetota</taxon>
        <taxon>Actinomycetes</taxon>
        <taxon>Micrococcales</taxon>
        <taxon>Microbacteriaceae</taxon>
        <taxon>Paramicrobacterium</taxon>
    </lineage>
</organism>
<dbReference type="GO" id="GO:0003700">
    <property type="term" value="F:DNA-binding transcription factor activity"/>
    <property type="evidence" value="ECO:0007669"/>
    <property type="project" value="InterPro"/>
</dbReference>